<dbReference type="AlphaFoldDB" id="A0A3R7KLC4"/>
<dbReference type="GO" id="GO:0005737">
    <property type="term" value="C:cytoplasm"/>
    <property type="evidence" value="ECO:0007669"/>
    <property type="project" value="TreeGrafter"/>
</dbReference>
<dbReference type="EMBL" id="MKGL01000060">
    <property type="protein sequence ID" value="RNF08755.1"/>
    <property type="molecule type" value="Genomic_DNA"/>
</dbReference>
<sequence>MPRKPRSPPFLFPTSATAATAATTRRGATTPVHQRQLQSGASGLSTPSPSKAIVFERTHAPVVENATLPEETLRAARQTRSLFLCCRNLFSFSHIRHLEHMTQLVSLNVHMNAISRIECLGHLQQLTELDVSANELRAVDEDAFKGLRHLKRLNLSSNFLTVINGFQHLPALEWLSLSFNELEDVRGLRRLPCPQQLLHLDICGNKLADLTEMESSLENCRELQDLRVETPKTALVLPAAPPQLHLRENPFCLTEPNYAERLLQRFQRLVVLNGVTCGCNPAAETRWRKHATTSADCDERLRWHPLDITSPTLVSPNLTSSQRCTEAVTCDALSVGVAPASVQCEAENATSLSTSTTGPSSSDSLCRSGLKKDRLEGRTAFPAWRAKRVSRSVLTKVSIPLYKELHVSGVEEGVLQEELRAKDEFIEHLELKFKRSQEHLSLRVALEEDMRRSFEDLRQSHIALVDSTTTEKKRLCRQVTALKDELSRRSEEAVILQRKNRVELEEQAKALHADLLRQRKESAAAVRQLEEEAARVRREAGNEVRELKTRLDDAAQRKEWLEQQNENAQIQLKKWQNESHNNKAALMACEMQLQFIDKSQHLQLEESMTRRQLEFLAWSRLVTAVAAQLHLLQCENESVLLNLENSAKAWEEYASSLQQHYRDTLLQSQTTKKLLPKCTDAGCDPIGDHFSQQTEREEEVRRLQTALSLTRQSEQLLSVENERLLSCVADKERGLAEASQQLQQSDAEARKMKEDLERERDNLLRTLHNLRETIQNKDAEFDALEAEAKQKIDEKRSTIAKLETRLEDAEEEVANHRHEAANLRGAQEELRRVTAELQAVQRERVAAAATASAAPSSHVTDIVEALEATKEKLSSSVVREHQQSLKLARAAEALTLLRSQLARVDEDNRRLRKELDEKVTLLRASEAEKDQLQAQWRETQEAARVRQRATLQAISQIMVSDTESGH</sequence>
<protein>
    <submittedName>
        <fullName evidence="5">Putative MYH7B protein</fullName>
    </submittedName>
</protein>
<keyword evidence="3" id="KW-0175">Coiled coil</keyword>
<keyword evidence="1" id="KW-0433">Leucine-rich repeat</keyword>
<dbReference type="VEuPathDB" id="TriTrypDB:TRSC58_06476"/>
<evidence type="ECO:0000313" key="6">
    <source>
        <dbReference type="Proteomes" id="UP000283634"/>
    </source>
</evidence>
<evidence type="ECO:0000256" key="3">
    <source>
        <dbReference type="SAM" id="Coils"/>
    </source>
</evidence>
<organism evidence="5 6">
    <name type="scientific">Trypanosoma rangeli</name>
    <dbReference type="NCBI Taxonomy" id="5698"/>
    <lineage>
        <taxon>Eukaryota</taxon>
        <taxon>Discoba</taxon>
        <taxon>Euglenozoa</taxon>
        <taxon>Kinetoplastea</taxon>
        <taxon>Metakinetoplastina</taxon>
        <taxon>Trypanosomatida</taxon>
        <taxon>Trypanosomatidae</taxon>
        <taxon>Trypanosoma</taxon>
        <taxon>Herpetosoma</taxon>
    </lineage>
</organism>
<dbReference type="PANTHER" id="PTHR15454">
    <property type="entry name" value="NISCHARIN RELATED"/>
    <property type="match status" value="1"/>
</dbReference>
<dbReference type="GeneID" id="40326531"/>
<dbReference type="InterPro" id="IPR001611">
    <property type="entry name" value="Leu-rich_rpt"/>
</dbReference>
<name>A0A3R7KLC4_TRYRA</name>
<dbReference type="RefSeq" id="XP_029240588.1">
    <property type="nucleotide sequence ID" value="XM_029379597.1"/>
</dbReference>
<keyword evidence="2" id="KW-0677">Repeat</keyword>
<dbReference type="PROSITE" id="PS51450">
    <property type="entry name" value="LRR"/>
    <property type="match status" value="3"/>
</dbReference>
<reference evidence="5 6" key="1">
    <citation type="journal article" date="2018" name="BMC Genomics">
        <title>Genomic comparison of Trypanosoma conorhini and Trypanosoma rangeli to Trypanosoma cruzi strains of high and low virulence.</title>
        <authorList>
            <person name="Bradwell K.R."/>
            <person name="Koparde V.N."/>
            <person name="Matveyev A.V."/>
            <person name="Serrano M.G."/>
            <person name="Alves J.M."/>
            <person name="Parikh H."/>
            <person name="Huang B."/>
            <person name="Lee V."/>
            <person name="Espinosa-Alvarez O."/>
            <person name="Ortiz P.A."/>
            <person name="Costa-Martins A.G."/>
            <person name="Teixeira M.M."/>
            <person name="Buck G.A."/>
        </authorList>
    </citation>
    <scope>NUCLEOTIDE SEQUENCE [LARGE SCALE GENOMIC DNA]</scope>
    <source>
        <strain evidence="5 6">AM80</strain>
    </source>
</reference>
<dbReference type="InterPro" id="IPR032675">
    <property type="entry name" value="LRR_dom_sf"/>
</dbReference>
<evidence type="ECO:0000313" key="5">
    <source>
        <dbReference type="EMBL" id="RNF08755.1"/>
    </source>
</evidence>
<feature type="coiled-coil region" evidence="3">
    <location>
        <begin position="501"/>
        <end position="578"/>
    </location>
</feature>
<dbReference type="OrthoDB" id="7451790at2759"/>
<dbReference type="SUPFAM" id="SSF52058">
    <property type="entry name" value="L domain-like"/>
    <property type="match status" value="1"/>
</dbReference>
<dbReference type="Proteomes" id="UP000283634">
    <property type="component" value="Unassembled WGS sequence"/>
</dbReference>
<feature type="coiled-coil region" evidence="3">
    <location>
        <begin position="894"/>
        <end position="942"/>
    </location>
</feature>
<feature type="coiled-coil region" evidence="3">
    <location>
        <begin position="728"/>
        <end position="843"/>
    </location>
</feature>
<feature type="compositionally biased region" description="Polar residues" evidence="4">
    <location>
        <begin position="31"/>
        <end position="49"/>
    </location>
</feature>
<dbReference type="Gene3D" id="3.80.10.10">
    <property type="entry name" value="Ribonuclease Inhibitor"/>
    <property type="match status" value="2"/>
</dbReference>
<dbReference type="SMART" id="SM00369">
    <property type="entry name" value="LRR_TYP"/>
    <property type="match status" value="4"/>
</dbReference>
<evidence type="ECO:0000256" key="2">
    <source>
        <dbReference type="ARBA" id="ARBA00022737"/>
    </source>
</evidence>
<feature type="compositionally biased region" description="Low complexity" evidence="4">
    <location>
        <begin position="16"/>
        <end position="30"/>
    </location>
</feature>
<accession>A0A3R7KLC4</accession>
<evidence type="ECO:0000256" key="4">
    <source>
        <dbReference type="SAM" id="MobiDB-lite"/>
    </source>
</evidence>
<feature type="region of interest" description="Disordered" evidence="4">
    <location>
        <begin position="1"/>
        <end position="49"/>
    </location>
</feature>
<comment type="caution">
    <text evidence="5">The sequence shown here is derived from an EMBL/GenBank/DDBJ whole genome shotgun (WGS) entry which is preliminary data.</text>
</comment>
<keyword evidence="6" id="KW-1185">Reference proteome</keyword>
<proteinExistence type="predicted"/>
<dbReference type="Pfam" id="PF13855">
    <property type="entry name" value="LRR_8"/>
    <property type="match status" value="1"/>
</dbReference>
<dbReference type="OMA" id="LCANRIA"/>
<evidence type="ECO:0000256" key="1">
    <source>
        <dbReference type="ARBA" id="ARBA00022614"/>
    </source>
</evidence>
<dbReference type="InterPro" id="IPR003591">
    <property type="entry name" value="Leu-rich_rpt_typical-subtyp"/>
</dbReference>
<gene>
    <name evidence="5" type="ORF">TraAM80_02598</name>
</gene>
<dbReference type="PANTHER" id="PTHR15454:SF34">
    <property type="entry name" value="LEUCINE-RICH REPEAT AND COILED-COIL DOMAIN-CONTAINING PROTEIN 1"/>
    <property type="match status" value="1"/>
</dbReference>